<dbReference type="PANTHER" id="PTHR35560">
    <property type="entry name" value="BLL0132 PROTEIN"/>
    <property type="match status" value="1"/>
</dbReference>
<dbReference type="OrthoDB" id="5985073at2759"/>
<dbReference type="Gene3D" id="3.40.50.1820">
    <property type="entry name" value="alpha/beta hydrolase"/>
    <property type="match status" value="1"/>
</dbReference>
<dbReference type="Proteomes" id="UP000232323">
    <property type="component" value="Unassembled WGS sequence"/>
</dbReference>
<dbReference type="EMBL" id="BEGY01000149">
    <property type="protein sequence ID" value="GAX85097.1"/>
    <property type="molecule type" value="Genomic_DNA"/>
</dbReference>
<dbReference type="InterPro" id="IPR029058">
    <property type="entry name" value="AB_hydrolase_fold"/>
</dbReference>
<accession>A0A250XPU6</accession>
<reference evidence="1 2" key="1">
    <citation type="submission" date="2017-08" db="EMBL/GenBank/DDBJ databases">
        <title>Acidophilic green algal genome provides insights into adaptation to an acidic environment.</title>
        <authorList>
            <person name="Hirooka S."/>
            <person name="Hirose Y."/>
            <person name="Kanesaki Y."/>
            <person name="Higuchi S."/>
            <person name="Fujiwara T."/>
            <person name="Onuma R."/>
            <person name="Era A."/>
            <person name="Ohbayashi R."/>
            <person name="Uzuka A."/>
            <person name="Nozaki H."/>
            <person name="Yoshikawa H."/>
            <person name="Miyagishima S.Y."/>
        </authorList>
    </citation>
    <scope>NUCLEOTIDE SEQUENCE [LARGE SCALE GENOMIC DNA]</scope>
    <source>
        <strain evidence="1 2">NIES-2499</strain>
    </source>
</reference>
<evidence type="ECO:0000313" key="2">
    <source>
        <dbReference type="Proteomes" id="UP000232323"/>
    </source>
</evidence>
<gene>
    <name evidence="1" type="ORF">CEUSTIGMA_g12517.t1</name>
</gene>
<organism evidence="1 2">
    <name type="scientific">Chlamydomonas eustigma</name>
    <dbReference type="NCBI Taxonomy" id="1157962"/>
    <lineage>
        <taxon>Eukaryota</taxon>
        <taxon>Viridiplantae</taxon>
        <taxon>Chlorophyta</taxon>
        <taxon>core chlorophytes</taxon>
        <taxon>Chlorophyceae</taxon>
        <taxon>CS clade</taxon>
        <taxon>Chlamydomonadales</taxon>
        <taxon>Chlamydomonadaceae</taxon>
        <taxon>Chlamydomonas</taxon>
    </lineage>
</organism>
<dbReference type="PANTHER" id="PTHR35560:SF3">
    <property type="entry name" value="PEPTIDASE S9 PROLYL OLIGOPEPTIDASE CATALYTIC DOMAIN-CONTAINING PROTEIN"/>
    <property type="match status" value="1"/>
</dbReference>
<protein>
    <submittedName>
        <fullName evidence="1">Uncharacterized protein</fullName>
    </submittedName>
</protein>
<evidence type="ECO:0000313" key="1">
    <source>
        <dbReference type="EMBL" id="GAX85097.1"/>
    </source>
</evidence>
<dbReference type="STRING" id="1157962.A0A250XPU6"/>
<sequence length="476" mass="51400">MMHSSWKFIGVLSAAYRFFGINLDVGFNQTPYAWDGSPPSQLSDNSKCSGYWSSDLTSYQFGLPLGNGVFMPMYSSSVPTSLSHGALKVTTAVVFVHGLSGNANQYFCWAANASAEVDPPSGGSIITIVPWFGLQQVKAQDWSNTSLDGSPLDSSLISLFWPDNGGWTGGGAGTVESNSTTASLLPELTSFGVLDAILTVLLNQTLFPRLTLITAAGLSAGGQTLQRYAWASKMGRDALLPGPRTSPEIRFIPASMSSYAYLSPRRPSTSCRPLKNTGSSWTCNEFEIPSKYDVENCPTYHDWKYGLTFGNWSGNRTAVTPYILSSLGSNPDLAAENTKAYQYKRIIYALGAHDSCNCQVVGYVNPGWCPPLLKNETSGLLYCQADCVPSCPVTADAPCCDTFPDATDHNSFVVNCESNLQGTSRLQRGLNFAGSLIDIYGKDFVPVVKVVKGMGHDAPAFMASDVYRTYAFYNAL</sequence>
<dbReference type="AlphaFoldDB" id="A0A250XPU6"/>
<proteinExistence type="predicted"/>
<name>A0A250XPU6_9CHLO</name>
<comment type="caution">
    <text evidence="1">The sequence shown here is derived from an EMBL/GenBank/DDBJ whole genome shotgun (WGS) entry which is preliminary data.</text>
</comment>
<keyword evidence="2" id="KW-1185">Reference proteome</keyword>